<feature type="compositionally biased region" description="Low complexity" evidence="1">
    <location>
        <begin position="137"/>
        <end position="153"/>
    </location>
</feature>
<feature type="compositionally biased region" description="Basic residues" evidence="1">
    <location>
        <begin position="898"/>
        <end position="909"/>
    </location>
</feature>
<feature type="compositionally biased region" description="Polar residues" evidence="1">
    <location>
        <begin position="229"/>
        <end position="239"/>
    </location>
</feature>
<gene>
    <name evidence="3" type="primary">RvY_02451</name>
    <name evidence="3" type="synonym">RvY_02451.1</name>
    <name evidence="3" type="ORF">RvY_02451-1</name>
</gene>
<feature type="compositionally biased region" description="Pro residues" evidence="1">
    <location>
        <begin position="81"/>
        <end position="92"/>
    </location>
</feature>
<comment type="caution">
    <text evidence="3">The sequence shown here is derived from an EMBL/GenBank/DDBJ whole genome shotgun (WGS) entry which is preliminary data.</text>
</comment>
<feature type="region of interest" description="Disordered" evidence="1">
    <location>
        <begin position="871"/>
        <end position="909"/>
    </location>
</feature>
<organism evidence="3 4">
    <name type="scientific">Ramazzottius varieornatus</name>
    <name type="common">Water bear</name>
    <name type="synonym">Tardigrade</name>
    <dbReference type="NCBI Taxonomy" id="947166"/>
    <lineage>
        <taxon>Eukaryota</taxon>
        <taxon>Metazoa</taxon>
        <taxon>Ecdysozoa</taxon>
        <taxon>Tardigrada</taxon>
        <taxon>Eutardigrada</taxon>
        <taxon>Parachela</taxon>
        <taxon>Hypsibioidea</taxon>
        <taxon>Ramazzottiidae</taxon>
        <taxon>Ramazzottius</taxon>
    </lineage>
</organism>
<feature type="region of interest" description="Disordered" evidence="1">
    <location>
        <begin position="412"/>
        <end position="597"/>
    </location>
</feature>
<feature type="domain" description="SAC3/GANP/THP3 conserved" evidence="2">
    <location>
        <begin position="607"/>
        <end position="844"/>
    </location>
</feature>
<dbReference type="Proteomes" id="UP000186922">
    <property type="component" value="Unassembled WGS sequence"/>
</dbReference>
<proteinExistence type="predicted"/>
<feature type="compositionally biased region" description="Basic and acidic residues" evidence="1">
    <location>
        <begin position="452"/>
        <end position="464"/>
    </location>
</feature>
<dbReference type="OrthoDB" id="199574at2759"/>
<feature type="compositionally biased region" description="Polar residues" evidence="1">
    <location>
        <begin position="22"/>
        <end position="31"/>
    </location>
</feature>
<feature type="compositionally biased region" description="Low complexity" evidence="1">
    <location>
        <begin position="545"/>
        <end position="560"/>
    </location>
</feature>
<protein>
    <recommendedName>
        <fullName evidence="2">SAC3/GANP/THP3 conserved domain-containing protein</fullName>
    </recommendedName>
</protein>
<feature type="compositionally biased region" description="Polar residues" evidence="1">
    <location>
        <begin position="117"/>
        <end position="130"/>
    </location>
</feature>
<feature type="compositionally biased region" description="Polar residues" evidence="1">
    <location>
        <begin position="184"/>
        <end position="203"/>
    </location>
</feature>
<reference evidence="3 4" key="1">
    <citation type="journal article" date="2016" name="Nat. Commun.">
        <title>Extremotolerant tardigrade genome and improved radiotolerance of human cultured cells by tardigrade-unique protein.</title>
        <authorList>
            <person name="Hashimoto T."/>
            <person name="Horikawa D.D."/>
            <person name="Saito Y."/>
            <person name="Kuwahara H."/>
            <person name="Kozuka-Hata H."/>
            <person name="Shin-I T."/>
            <person name="Minakuchi Y."/>
            <person name="Ohishi K."/>
            <person name="Motoyama A."/>
            <person name="Aizu T."/>
            <person name="Enomoto A."/>
            <person name="Kondo K."/>
            <person name="Tanaka S."/>
            <person name="Hara Y."/>
            <person name="Koshikawa S."/>
            <person name="Sagara H."/>
            <person name="Miura T."/>
            <person name="Yokobori S."/>
            <person name="Miyagawa K."/>
            <person name="Suzuki Y."/>
            <person name="Kubo T."/>
            <person name="Oyama M."/>
            <person name="Kohara Y."/>
            <person name="Fujiyama A."/>
            <person name="Arakawa K."/>
            <person name="Katayama T."/>
            <person name="Toyoda A."/>
            <person name="Kunieda T."/>
        </authorList>
    </citation>
    <scope>NUCLEOTIDE SEQUENCE [LARGE SCALE GENOMIC DNA]</scope>
    <source>
        <strain evidence="3 4">YOKOZUNA-1</strain>
    </source>
</reference>
<dbReference type="PANTHER" id="PTHR12436:SF4">
    <property type="entry name" value="LEUKOCYTE RECEPTOR CLUSTER MEMBER 8"/>
    <property type="match status" value="1"/>
</dbReference>
<evidence type="ECO:0000259" key="2">
    <source>
        <dbReference type="Pfam" id="PF03399"/>
    </source>
</evidence>
<dbReference type="InterPro" id="IPR045107">
    <property type="entry name" value="SAC3/GANP/THP3"/>
</dbReference>
<feature type="compositionally biased region" description="Low complexity" evidence="1">
    <location>
        <begin position="93"/>
        <end position="116"/>
    </location>
</feature>
<dbReference type="GO" id="GO:0005634">
    <property type="term" value="C:nucleus"/>
    <property type="evidence" value="ECO:0007669"/>
    <property type="project" value="TreeGrafter"/>
</dbReference>
<feature type="compositionally biased region" description="Low complexity" evidence="1">
    <location>
        <begin position="496"/>
        <end position="513"/>
    </location>
</feature>
<dbReference type="STRING" id="947166.A0A1D1UJR0"/>
<dbReference type="EMBL" id="BDGG01000001">
    <property type="protein sequence ID" value="GAU89964.1"/>
    <property type="molecule type" value="Genomic_DNA"/>
</dbReference>
<evidence type="ECO:0000313" key="4">
    <source>
        <dbReference type="Proteomes" id="UP000186922"/>
    </source>
</evidence>
<dbReference type="Gene3D" id="1.25.40.990">
    <property type="match status" value="1"/>
</dbReference>
<feature type="region of interest" description="Disordered" evidence="1">
    <location>
        <begin position="1"/>
        <end position="31"/>
    </location>
</feature>
<dbReference type="AlphaFoldDB" id="A0A1D1UJR0"/>
<dbReference type="Pfam" id="PF03399">
    <property type="entry name" value="SAC3_GANP"/>
    <property type="match status" value="1"/>
</dbReference>
<evidence type="ECO:0000256" key="1">
    <source>
        <dbReference type="SAM" id="MobiDB-lite"/>
    </source>
</evidence>
<name>A0A1D1UJR0_RAMVA</name>
<feature type="compositionally biased region" description="Low complexity" evidence="1">
    <location>
        <begin position="465"/>
        <end position="480"/>
    </location>
</feature>
<feature type="region of interest" description="Disordered" evidence="1">
    <location>
        <begin position="71"/>
        <end position="353"/>
    </location>
</feature>
<feature type="compositionally biased region" description="Low complexity" evidence="1">
    <location>
        <begin position="295"/>
        <end position="347"/>
    </location>
</feature>
<keyword evidence="4" id="KW-1185">Reference proteome</keyword>
<evidence type="ECO:0000313" key="3">
    <source>
        <dbReference type="EMBL" id="GAU89964.1"/>
    </source>
</evidence>
<accession>A0A1D1UJR0</accession>
<sequence length="909" mass="99577">MMDIEGIPPPPPEEFEGIQLPSADSVSWNNGPSAQPYGYGISYNSGSSGHGDAGAAWQKAMDALNQSVAAQPPAYGTYPSSYPPPMPPPGWPPSSYAYPSSYPNSYQQQPPNSQPMTVNHQYGQGYQNHAAQYGQGASQQPQYHQSAPQQPSYGAPRAPAPQNQYRSRPPRPSMSRYTYHPYPTGSTTQPAPSTETPVQQQQKLDTRTMPPPTMQAAAPSSFYSGYATAPSTSTGSGVSDHSVDMDIDDVTNTTPSSYGLPRKQAPGAGGIRFQLSKKPLSETKLSNPLLQKRFANAPPNHPPSSSFSASSYSYPPSSTPTNTQPDSSSGRSSSPSPASSPPKSQNSGLNIRSDDWPVSLQNYVAKAIAVTPPEKTSHVMQTITQMITNAYKTNTLHTCKWEKAPMPYADDASNELFGLSPKRENSPPTFRSSSGRGRGGRPALRRGRVSNRRSDSDESGDEKSSQVSSSSRARNGKSSSPRGGDFPGEDYLSLRKGGSSSSTKKGKKGTQTGPRGKLLGFGAETPMTEEDQAKLRKRQERFGDVSKTSSDSLSATATSVIRSNSKPRKTKSPVASSSNPLRDRAKLAQRGKSGQRAVVGTCQTVEKEYFRLTEEAEPSLIRPLNILEQALDVVRDNWKRKHNYRYAESQLKSIRQDLRVQHIFSPFTVKVYEMHARIALEVGDQAEFTQCLAQLEWLYDTLSAVYRKTGSSAGAVAPGCENRREFLSYRILYVMRQNRTTDMTRVRSQLSDEDKKDTCIAFAFSVLSAYFAGDYQQYFSLHKNAPMMAGYVMDVSTPIFRQKMLIKICAAYRPNLPVMALKDILCFSSEPELRDFLKAYRLTYTWMNGAEEIDCKASLAVVKAGPEILQPVETQAQPQAPPPPKPKLVTSTPLRTSSKTRRRIAVSTA</sequence>
<dbReference type="PANTHER" id="PTHR12436">
    <property type="entry name" value="80 KDA MCM3-ASSOCIATED PROTEIN"/>
    <property type="match status" value="1"/>
</dbReference>
<dbReference type="InterPro" id="IPR005062">
    <property type="entry name" value="SAC3/GANP/THP3_conserved"/>
</dbReference>